<evidence type="ECO:0000313" key="11">
    <source>
        <dbReference type="EMBL" id="MBB4662111.1"/>
    </source>
</evidence>
<comment type="subcellular location">
    <subcellularLocation>
        <location evidence="1">Cell membrane</location>
        <topology evidence="1">Peripheral membrane protein</topology>
    </subcellularLocation>
</comment>
<dbReference type="EMBL" id="JACHNU010000001">
    <property type="protein sequence ID" value="MBB4662111.1"/>
    <property type="molecule type" value="Genomic_DNA"/>
</dbReference>
<dbReference type="SMART" id="SM00382">
    <property type="entry name" value="AAA"/>
    <property type="match status" value="2"/>
</dbReference>
<evidence type="ECO:0000256" key="7">
    <source>
        <dbReference type="ARBA" id="ARBA00022840"/>
    </source>
</evidence>
<keyword evidence="2" id="KW-0813">Transport</keyword>
<comment type="caution">
    <text evidence="11">The sequence shown here is derived from an EMBL/GenBank/DDBJ whole genome shotgun (WGS) entry which is preliminary data.</text>
</comment>
<dbReference type="PROSITE" id="PS50893">
    <property type="entry name" value="ABC_TRANSPORTER_2"/>
    <property type="match status" value="2"/>
</dbReference>
<dbReference type="CDD" id="cd03215">
    <property type="entry name" value="ABC_Carb_Monos_II"/>
    <property type="match status" value="1"/>
</dbReference>
<dbReference type="AlphaFoldDB" id="A0A840ICZ0"/>
<keyword evidence="4" id="KW-0762">Sugar transport</keyword>
<dbReference type="InterPro" id="IPR050107">
    <property type="entry name" value="ABC_carbohydrate_import_ATPase"/>
</dbReference>
<proteinExistence type="predicted"/>
<dbReference type="CDD" id="cd03216">
    <property type="entry name" value="ABC_Carb_Monos_I"/>
    <property type="match status" value="1"/>
</dbReference>
<dbReference type="PANTHER" id="PTHR43790">
    <property type="entry name" value="CARBOHYDRATE TRANSPORT ATP-BINDING PROTEIN MG119-RELATED"/>
    <property type="match status" value="1"/>
</dbReference>
<gene>
    <name evidence="11" type="ORF">BDZ31_001684</name>
</gene>
<reference evidence="11 12" key="1">
    <citation type="submission" date="2020-08" db="EMBL/GenBank/DDBJ databases">
        <title>Genomic Encyclopedia of Archaeal and Bacterial Type Strains, Phase II (KMG-II): from individual species to whole genera.</title>
        <authorList>
            <person name="Goeker M."/>
        </authorList>
    </citation>
    <scope>NUCLEOTIDE SEQUENCE [LARGE SCALE GENOMIC DNA]</scope>
    <source>
        <strain evidence="11 12">DSM 23288</strain>
    </source>
</reference>
<dbReference type="InterPro" id="IPR027417">
    <property type="entry name" value="P-loop_NTPase"/>
</dbReference>
<dbReference type="GO" id="GO:0005886">
    <property type="term" value="C:plasma membrane"/>
    <property type="evidence" value="ECO:0007669"/>
    <property type="project" value="UniProtKB-SubCell"/>
</dbReference>
<evidence type="ECO:0000256" key="4">
    <source>
        <dbReference type="ARBA" id="ARBA00022597"/>
    </source>
</evidence>
<sequence length="516" mass="54884">MSGAPTTTAPSAAAPAGAAADGVLDCRGITKSYGGARALEGVDLALAPGEVVALLGENGAGKSTLSKVLTGVVSPDAGAMRIGGEPYVPARPADALSAGVAMIHQELRLVPELSIAENVFVGDLPMRGGRVDRTRMRREAAAQLERVGLATDPDRPVRELSVAAQQQVEIAKALHRDSRFLILDEPTAPLGEEETAQLFAQMDRLRREGVGMLYISHRLEEIARVADRIVVLRDGRRVAAWDRGDVPVDEVIRAMVGREVGNRFPAPAPPREEIVLRARGLTRSGAFEDVSLELRAGEVLGIAGLVGAGRTELVRAICGADRLDAGTIELADGPVTLRSPRAAVKRGVVLVPEDRKAQGALLDLPLEDNVALPSLDRLTRHGALRSGRLRDNARELIERLQIKAEPRQPVGSLSGGNQQKAVIAKWLPCAPRVMVFDEPTRGVDVGARPSIYAAIRRLTEEGAGVIVVSSELEEVLGLANRVLVMSRGRCTGTLEREQATPERVMALAAVKETADA</sequence>
<feature type="domain" description="ABC transporter" evidence="10">
    <location>
        <begin position="270"/>
        <end position="512"/>
    </location>
</feature>
<keyword evidence="5" id="KW-0677">Repeat</keyword>
<evidence type="ECO:0000256" key="2">
    <source>
        <dbReference type="ARBA" id="ARBA00022448"/>
    </source>
</evidence>
<dbReference type="GO" id="GO:0016887">
    <property type="term" value="F:ATP hydrolysis activity"/>
    <property type="evidence" value="ECO:0007669"/>
    <property type="project" value="InterPro"/>
</dbReference>
<name>A0A840ICZ0_9ACTN</name>
<dbReference type="InterPro" id="IPR003439">
    <property type="entry name" value="ABC_transporter-like_ATP-bd"/>
</dbReference>
<organism evidence="11 12">
    <name type="scientific">Conexibacter arvalis</name>
    <dbReference type="NCBI Taxonomy" id="912552"/>
    <lineage>
        <taxon>Bacteria</taxon>
        <taxon>Bacillati</taxon>
        <taxon>Actinomycetota</taxon>
        <taxon>Thermoleophilia</taxon>
        <taxon>Solirubrobacterales</taxon>
        <taxon>Conexibacteraceae</taxon>
        <taxon>Conexibacter</taxon>
    </lineage>
</organism>
<evidence type="ECO:0000256" key="9">
    <source>
        <dbReference type="ARBA" id="ARBA00023136"/>
    </source>
</evidence>
<protein>
    <submittedName>
        <fullName evidence="11">Ribose transport system ATP-binding protein</fullName>
    </submittedName>
</protein>
<evidence type="ECO:0000256" key="6">
    <source>
        <dbReference type="ARBA" id="ARBA00022741"/>
    </source>
</evidence>
<dbReference type="Pfam" id="PF00005">
    <property type="entry name" value="ABC_tran"/>
    <property type="match status" value="2"/>
</dbReference>
<accession>A0A840ICZ0</accession>
<keyword evidence="12" id="KW-1185">Reference proteome</keyword>
<dbReference type="Proteomes" id="UP000585272">
    <property type="component" value="Unassembled WGS sequence"/>
</dbReference>
<dbReference type="PANTHER" id="PTHR43790:SF3">
    <property type="entry name" value="D-ALLOSE IMPORT ATP-BINDING PROTEIN ALSA-RELATED"/>
    <property type="match status" value="1"/>
</dbReference>
<evidence type="ECO:0000256" key="1">
    <source>
        <dbReference type="ARBA" id="ARBA00004202"/>
    </source>
</evidence>
<dbReference type="GO" id="GO:0005524">
    <property type="term" value="F:ATP binding"/>
    <property type="evidence" value="ECO:0007669"/>
    <property type="project" value="UniProtKB-KW"/>
</dbReference>
<keyword evidence="3" id="KW-1003">Cell membrane</keyword>
<dbReference type="PROSITE" id="PS00211">
    <property type="entry name" value="ABC_TRANSPORTER_1"/>
    <property type="match status" value="1"/>
</dbReference>
<keyword evidence="7 11" id="KW-0067">ATP-binding</keyword>
<evidence type="ECO:0000256" key="5">
    <source>
        <dbReference type="ARBA" id="ARBA00022737"/>
    </source>
</evidence>
<dbReference type="RefSeq" id="WP_183340842.1">
    <property type="nucleotide sequence ID" value="NZ_JACHNU010000001.1"/>
</dbReference>
<keyword evidence="8" id="KW-1278">Translocase</keyword>
<keyword evidence="9" id="KW-0472">Membrane</keyword>
<dbReference type="Gene3D" id="3.40.50.300">
    <property type="entry name" value="P-loop containing nucleotide triphosphate hydrolases"/>
    <property type="match status" value="2"/>
</dbReference>
<evidence type="ECO:0000313" key="12">
    <source>
        <dbReference type="Proteomes" id="UP000585272"/>
    </source>
</evidence>
<dbReference type="InterPro" id="IPR003593">
    <property type="entry name" value="AAA+_ATPase"/>
</dbReference>
<evidence type="ECO:0000256" key="3">
    <source>
        <dbReference type="ARBA" id="ARBA00022475"/>
    </source>
</evidence>
<feature type="domain" description="ABC transporter" evidence="10">
    <location>
        <begin position="24"/>
        <end position="259"/>
    </location>
</feature>
<dbReference type="InterPro" id="IPR017871">
    <property type="entry name" value="ABC_transporter-like_CS"/>
</dbReference>
<dbReference type="SUPFAM" id="SSF52540">
    <property type="entry name" value="P-loop containing nucleoside triphosphate hydrolases"/>
    <property type="match status" value="2"/>
</dbReference>
<dbReference type="FunFam" id="3.40.50.300:FF:000127">
    <property type="entry name" value="Ribose import ATP-binding protein RbsA"/>
    <property type="match status" value="1"/>
</dbReference>
<keyword evidence="6" id="KW-0547">Nucleotide-binding</keyword>
<evidence type="ECO:0000259" key="10">
    <source>
        <dbReference type="PROSITE" id="PS50893"/>
    </source>
</evidence>
<evidence type="ECO:0000256" key="8">
    <source>
        <dbReference type="ARBA" id="ARBA00022967"/>
    </source>
</evidence>